<keyword evidence="3" id="KW-1185">Reference proteome</keyword>
<dbReference type="RefSeq" id="WP_171994221.1">
    <property type="nucleotide sequence ID" value="NZ_CP012542.1"/>
</dbReference>
<dbReference type="Proteomes" id="UP000503264">
    <property type="component" value="Chromosome"/>
</dbReference>
<keyword evidence="2" id="KW-0132">Cell division</keyword>
<gene>
    <name evidence="2" type="primary">ftsX</name>
    <name evidence="2" type="ORF">CMUC_1773</name>
</gene>
<keyword evidence="1" id="KW-0472">Membrane</keyword>
<dbReference type="EMBL" id="CP012542">
    <property type="protein sequence ID" value="QCD45520.1"/>
    <property type="molecule type" value="Genomic_DNA"/>
</dbReference>
<keyword evidence="2" id="KW-0131">Cell cycle</keyword>
<evidence type="ECO:0000256" key="1">
    <source>
        <dbReference type="SAM" id="Phobius"/>
    </source>
</evidence>
<feature type="transmembrane region" description="Helical" evidence="1">
    <location>
        <begin position="243"/>
        <end position="263"/>
    </location>
</feature>
<dbReference type="GO" id="GO:0051301">
    <property type="term" value="P:cell division"/>
    <property type="evidence" value="ECO:0007669"/>
    <property type="project" value="UniProtKB-KW"/>
</dbReference>
<dbReference type="GO" id="GO:0032153">
    <property type="term" value="C:cell division site"/>
    <property type="evidence" value="ECO:0007669"/>
    <property type="project" value="TreeGrafter"/>
</dbReference>
<name>A0A6G5QIM4_9BACT</name>
<proteinExistence type="predicted"/>
<evidence type="ECO:0000313" key="3">
    <source>
        <dbReference type="Proteomes" id="UP000503264"/>
    </source>
</evidence>
<dbReference type="PANTHER" id="PTHR47755:SF1">
    <property type="entry name" value="CELL DIVISION PROTEIN FTSX"/>
    <property type="match status" value="1"/>
</dbReference>
<dbReference type="AlphaFoldDB" id="A0A6G5QIM4"/>
<reference evidence="2 3" key="1">
    <citation type="submission" date="2016-07" db="EMBL/GenBank/DDBJ databases">
        <title>Comparative genomics of the Campylobacter concisus group.</title>
        <authorList>
            <person name="Miller W.G."/>
            <person name="Yee E."/>
            <person name="Chapman M.H."/>
            <person name="Huynh S."/>
            <person name="Bono J.L."/>
            <person name="On S.L.W."/>
            <person name="StLeger J."/>
            <person name="Foster G."/>
            <person name="Parker C.T."/>
        </authorList>
    </citation>
    <scope>NUCLEOTIDE SEQUENCE [LARGE SCALE GENOMIC DNA]</scope>
    <source>
        <strain evidence="2 3">CCUG 21559</strain>
    </source>
</reference>
<keyword evidence="1" id="KW-1133">Transmembrane helix</keyword>
<dbReference type="PANTHER" id="PTHR47755">
    <property type="entry name" value="CELL DIVISION PROTEIN FTSX"/>
    <property type="match status" value="1"/>
</dbReference>
<dbReference type="GO" id="GO:0016020">
    <property type="term" value="C:membrane"/>
    <property type="evidence" value="ECO:0007669"/>
    <property type="project" value="InterPro"/>
</dbReference>
<sequence length="266" mass="29877">MRSLKDNIGFILALIAILASVEFSFLSDKMVKNYEQLMANDYNIIIVSNKELLDTTLKPIIPTFASLEILGPQKILERLSNDVSAKNLSILQNALPKFYSLRLNAFPSSDYMNQIRAKILKLDGVSKVETFSKTHDKVYKILNITRSVSYVFMGLIALIGTLLMSRQISLWIYKHKERIEIMSLFGAPFMLKSAVLYKSAILDSILSTAIVVCLFKAMPSIQGIQNLLSQVDLIMPQIELKDMFILFGIALTLGVFVVSIVMARAK</sequence>
<feature type="transmembrane region" description="Helical" evidence="1">
    <location>
        <begin position="150"/>
        <end position="173"/>
    </location>
</feature>
<accession>A0A6G5QIM4</accession>
<evidence type="ECO:0000313" key="2">
    <source>
        <dbReference type="EMBL" id="QCD45520.1"/>
    </source>
</evidence>
<keyword evidence="1" id="KW-0812">Transmembrane</keyword>
<feature type="transmembrane region" description="Helical" evidence="1">
    <location>
        <begin position="194"/>
        <end position="218"/>
    </location>
</feature>
<dbReference type="InterPro" id="IPR004513">
    <property type="entry name" value="FtsX"/>
</dbReference>
<organism evidence="2 3">
    <name type="scientific">Campylobacter mucosalis CCUG 21559</name>
    <dbReference type="NCBI Taxonomy" id="1032067"/>
    <lineage>
        <taxon>Bacteria</taxon>
        <taxon>Pseudomonadati</taxon>
        <taxon>Campylobacterota</taxon>
        <taxon>Epsilonproteobacteria</taxon>
        <taxon>Campylobacterales</taxon>
        <taxon>Campylobacteraceae</taxon>
        <taxon>Campylobacter</taxon>
    </lineage>
</organism>
<protein>
    <submittedName>
        <fullName evidence="2">Cell division protein FtsX</fullName>
    </submittedName>
</protein>